<evidence type="ECO:0000259" key="2">
    <source>
        <dbReference type="Pfam" id="PF03992"/>
    </source>
</evidence>
<dbReference type="AlphaFoldDB" id="A0A845G3U9"/>
<evidence type="ECO:0000313" key="4">
    <source>
        <dbReference type="Proteomes" id="UP000470302"/>
    </source>
</evidence>
<dbReference type="EMBL" id="WWCW01000043">
    <property type="protein sequence ID" value="MYM88310.1"/>
    <property type="molecule type" value="Genomic_DNA"/>
</dbReference>
<dbReference type="Pfam" id="PF03992">
    <property type="entry name" value="ABM"/>
    <property type="match status" value="1"/>
</dbReference>
<gene>
    <name evidence="3" type="ORF">GTP91_14120</name>
</gene>
<comment type="caution">
    <text evidence="3">The sequence shown here is derived from an EMBL/GenBank/DDBJ whole genome shotgun (WGS) entry which is preliminary data.</text>
</comment>
<dbReference type="InterPro" id="IPR011008">
    <property type="entry name" value="Dimeric_a/b-barrel"/>
</dbReference>
<dbReference type="SUPFAM" id="SSF54909">
    <property type="entry name" value="Dimeric alpha+beta barrel"/>
    <property type="match status" value="1"/>
</dbReference>
<accession>A0A845G3U9</accession>
<dbReference type="RefSeq" id="WP_161097379.1">
    <property type="nucleotide sequence ID" value="NZ_WWCW01000043.1"/>
</dbReference>
<evidence type="ECO:0000256" key="1">
    <source>
        <dbReference type="SAM" id="MobiDB-lite"/>
    </source>
</evidence>
<name>A0A845G3U9_9BURK</name>
<dbReference type="Gene3D" id="3.30.70.100">
    <property type="match status" value="1"/>
</dbReference>
<evidence type="ECO:0000313" key="3">
    <source>
        <dbReference type="EMBL" id="MYM88310.1"/>
    </source>
</evidence>
<reference evidence="3 4" key="1">
    <citation type="submission" date="2020-01" db="EMBL/GenBank/DDBJ databases">
        <title>Novel species isolated from a subtropical stream in China.</title>
        <authorList>
            <person name="Lu H."/>
        </authorList>
    </citation>
    <scope>NUCLEOTIDE SEQUENCE [LARGE SCALE GENOMIC DNA]</scope>
    <source>
        <strain evidence="3 4">FT82W</strain>
    </source>
</reference>
<protein>
    <recommendedName>
        <fullName evidence="2">ABM domain-containing protein</fullName>
    </recommendedName>
</protein>
<feature type="domain" description="ABM" evidence="2">
    <location>
        <begin position="21"/>
        <end position="90"/>
    </location>
</feature>
<proteinExistence type="predicted"/>
<organism evidence="3 4">
    <name type="scientific">Duganella vulcania</name>
    <dbReference type="NCBI Taxonomy" id="2692166"/>
    <lineage>
        <taxon>Bacteria</taxon>
        <taxon>Pseudomonadati</taxon>
        <taxon>Pseudomonadota</taxon>
        <taxon>Betaproteobacteria</taxon>
        <taxon>Burkholderiales</taxon>
        <taxon>Oxalobacteraceae</taxon>
        <taxon>Telluria group</taxon>
        <taxon>Duganella</taxon>
    </lineage>
</organism>
<feature type="region of interest" description="Disordered" evidence="1">
    <location>
        <begin position="1"/>
        <end position="20"/>
    </location>
</feature>
<dbReference type="InterPro" id="IPR007138">
    <property type="entry name" value="ABM_dom"/>
</dbReference>
<dbReference type="Proteomes" id="UP000470302">
    <property type="component" value="Unassembled WGS sequence"/>
</dbReference>
<sequence>MCRISGDRCGSPSRPGTRPAIVTFKAQPGKGNEVARLVAAALPHAKTEQPLLVWLILQSETDPDTVYIVDVFTDAAGRDAHYKDAAAAQIMATVPPYLASPLDISPLKLVVAKGVA</sequence>